<evidence type="ECO:0000256" key="3">
    <source>
        <dbReference type="ARBA" id="ARBA00022553"/>
    </source>
</evidence>
<dbReference type="PROSITE" id="PS50109">
    <property type="entry name" value="HIS_KIN"/>
    <property type="match status" value="1"/>
</dbReference>
<dbReference type="SMART" id="SM00387">
    <property type="entry name" value="HATPase_c"/>
    <property type="match status" value="1"/>
</dbReference>
<evidence type="ECO:0000256" key="1">
    <source>
        <dbReference type="ARBA" id="ARBA00000085"/>
    </source>
</evidence>
<dbReference type="InterPro" id="IPR000700">
    <property type="entry name" value="PAS-assoc_C"/>
</dbReference>
<dbReference type="Pfam" id="PF08447">
    <property type="entry name" value="PAS_3"/>
    <property type="match status" value="1"/>
</dbReference>
<dbReference type="PANTHER" id="PTHR43065">
    <property type="entry name" value="SENSOR HISTIDINE KINASE"/>
    <property type="match status" value="1"/>
</dbReference>
<dbReference type="Gene3D" id="2.10.70.100">
    <property type="match status" value="1"/>
</dbReference>
<dbReference type="InterPro" id="IPR035965">
    <property type="entry name" value="PAS-like_dom_sf"/>
</dbReference>
<dbReference type="PANTHER" id="PTHR43065:SF42">
    <property type="entry name" value="TWO-COMPONENT SENSOR PPRA"/>
    <property type="match status" value="1"/>
</dbReference>
<feature type="domain" description="PAC" evidence="8">
    <location>
        <begin position="363"/>
        <end position="415"/>
    </location>
</feature>
<comment type="catalytic activity">
    <reaction evidence="1">
        <text>ATP + protein L-histidine = ADP + protein N-phospho-L-histidine.</text>
        <dbReference type="EC" id="2.7.13.3"/>
    </reaction>
</comment>
<evidence type="ECO:0000313" key="10">
    <source>
        <dbReference type="Proteomes" id="UP000595460"/>
    </source>
</evidence>
<dbReference type="SMART" id="SM00091">
    <property type="entry name" value="PAS"/>
    <property type="match status" value="1"/>
</dbReference>
<dbReference type="InterPro" id="IPR036890">
    <property type="entry name" value="HATPase_C_sf"/>
</dbReference>
<organism evidence="9 10">
    <name type="scientific">Devosia oryziradicis</name>
    <dbReference type="NCBI Taxonomy" id="2801335"/>
    <lineage>
        <taxon>Bacteria</taxon>
        <taxon>Pseudomonadati</taxon>
        <taxon>Pseudomonadota</taxon>
        <taxon>Alphaproteobacteria</taxon>
        <taxon>Hyphomicrobiales</taxon>
        <taxon>Devosiaceae</taxon>
        <taxon>Devosia</taxon>
    </lineage>
</organism>
<feature type="domain" description="PAS" evidence="7">
    <location>
        <begin position="297"/>
        <end position="360"/>
    </location>
</feature>
<accession>A0ABX7BWA2</accession>
<evidence type="ECO:0000313" key="9">
    <source>
        <dbReference type="EMBL" id="QQR36225.1"/>
    </source>
</evidence>
<dbReference type="InterPro" id="IPR004358">
    <property type="entry name" value="Sig_transdc_His_kin-like_C"/>
</dbReference>
<dbReference type="Pfam" id="PF00072">
    <property type="entry name" value="Response_reg"/>
    <property type="match status" value="1"/>
</dbReference>
<dbReference type="Gene3D" id="3.30.565.10">
    <property type="entry name" value="Histidine kinase-like ATPase, C-terminal domain"/>
    <property type="match status" value="1"/>
</dbReference>
<dbReference type="InterPro" id="IPR013656">
    <property type="entry name" value="PAS_4"/>
</dbReference>
<dbReference type="SUPFAM" id="SSF52172">
    <property type="entry name" value="CheY-like"/>
    <property type="match status" value="1"/>
</dbReference>
<dbReference type="PROSITE" id="PS50110">
    <property type="entry name" value="RESPONSE_REGULATORY"/>
    <property type="match status" value="1"/>
</dbReference>
<dbReference type="SMART" id="SM00086">
    <property type="entry name" value="PAC"/>
    <property type="match status" value="2"/>
</dbReference>
<evidence type="ECO:0000256" key="4">
    <source>
        <dbReference type="PROSITE-ProRule" id="PRU00169"/>
    </source>
</evidence>
<keyword evidence="10" id="KW-1185">Reference proteome</keyword>
<dbReference type="SUPFAM" id="SSF55785">
    <property type="entry name" value="PYP-like sensor domain (PAS domain)"/>
    <property type="match status" value="2"/>
</dbReference>
<sequence length="786" mass="84647">MINSERALILAPRGRDGAVAATLLVNAGRAAETRDTIGGLVEGIAEGAGLAIITVEALQYADLSPLTSWIEQQPSWSDFPFVILGQRGGGAEQASLVAQLQGALGNVIVLERPFHPSALLNVVDNALRGRRRQYQSRRYLAEVREGEQRLQTALLAGRMGSWELDVVELTLTGSDQFKACFGRGPDDQLLFADIIEAVALVDQRRVQRAFDDAMGGADLVLEYRVRWPDGSEHWIDIRARVLTDRYDRPKTLVGVASDITARKAADAEREKLLEAVAAERERTQQALRGERALSGLLLTSVPAGIVAYDTDLRVTIWNPTMERIFGLPAPAVLGRSLARVIGDGQRDVIEQRLHDALAGISGPIEEIELTTVAGGQVVLESQHAPLRGGDGQIVGGAAFFREMTERRRAEEQLRQAQKMETIGQLTGGVAHDFNNLLAAIQGNLELLRKRLPDDPQLRRFIDGALQGAQRGASLTSRLLAFARRQDLKPEATDLSQLLDGMRALMERSLGPLISIDFSIEPDLPPARVDANQLELAILNLAVNARDAMPDGGRLTIDLRAADGDGGLGLSGAYLRLSVSDTGTGMDEKTLKSAIEPFFSTKELGKGTGLGLSMVHGLAVQLGGALHLKSQLGEGTTAELWLPVAVSPVKEVENVPSEQPLTPPPASVILVVDDDALINMSTVDMVQDLGHTVLEAYSGKEALQILGSGQRIDALITDYAMPGMTGVELADRARELHPDLPILLATGYADLPSGTTTDLPRLAKPYQQAELETQISRLLATRDTAGA</sequence>
<protein>
    <recommendedName>
        <fullName evidence="2">histidine kinase</fullName>
        <ecNumber evidence="2">2.7.13.3</ecNumber>
    </recommendedName>
</protein>
<dbReference type="InterPro" id="IPR003594">
    <property type="entry name" value="HATPase_dom"/>
</dbReference>
<evidence type="ECO:0000259" key="6">
    <source>
        <dbReference type="PROSITE" id="PS50110"/>
    </source>
</evidence>
<dbReference type="InterPro" id="IPR005467">
    <property type="entry name" value="His_kinase_dom"/>
</dbReference>
<dbReference type="InterPro" id="IPR000014">
    <property type="entry name" value="PAS"/>
</dbReference>
<evidence type="ECO:0000256" key="2">
    <source>
        <dbReference type="ARBA" id="ARBA00012438"/>
    </source>
</evidence>
<proteinExistence type="predicted"/>
<dbReference type="InterPro" id="IPR011006">
    <property type="entry name" value="CheY-like_superfamily"/>
</dbReference>
<evidence type="ECO:0000259" key="7">
    <source>
        <dbReference type="PROSITE" id="PS50112"/>
    </source>
</evidence>
<dbReference type="SUPFAM" id="SSF47384">
    <property type="entry name" value="Homodimeric domain of signal transducing histidine kinase"/>
    <property type="match status" value="1"/>
</dbReference>
<dbReference type="RefSeq" id="WP_201657395.1">
    <property type="nucleotide sequence ID" value="NZ_CP068047.1"/>
</dbReference>
<dbReference type="SMART" id="SM00448">
    <property type="entry name" value="REC"/>
    <property type="match status" value="1"/>
</dbReference>
<dbReference type="Gene3D" id="3.30.450.20">
    <property type="entry name" value="PAS domain"/>
    <property type="match status" value="2"/>
</dbReference>
<dbReference type="EMBL" id="CP068047">
    <property type="protein sequence ID" value="QQR36225.1"/>
    <property type="molecule type" value="Genomic_DNA"/>
</dbReference>
<dbReference type="PROSITE" id="PS50112">
    <property type="entry name" value="PAS"/>
    <property type="match status" value="1"/>
</dbReference>
<dbReference type="SUPFAM" id="SSF55874">
    <property type="entry name" value="ATPase domain of HSP90 chaperone/DNA topoisomerase II/histidine kinase"/>
    <property type="match status" value="1"/>
</dbReference>
<feature type="domain" description="Histidine kinase" evidence="5">
    <location>
        <begin position="428"/>
        <end position="645"/>
    </location>
</feature>
<feature type="modified residue" description="4-aspartylphosphate" evidence="4">
    <location>
        <position position="717"/>
    </location>
</feature>
<dbReference type="CDD" id="cd00082">
    <property type="entry name" value="HisKA"/>
    <property type="match status" value="1"/>
</dbReference>
<dbReference type="NCBIfam" id="TIGR00229">
    <property type="entry name" value="sensory_box"/>
    <property type="match status" value="1"/>
</dbReference>
<feature type="domain" description="PAC" evidence="8">
    <location>
        <begin position="219"/>
        <end position="271"/>
    </location>
</feature>
<dbReference type="InterPro" id="IPR001610">
    <property type="entry name" value="PAC"/>
</dbReference>
<dbReference type="EC" id="2.7.13.3" evidence="2"/>
<dbReference type="SMART" id="SM00388">
    <property type="entry name" value="HisKA"/>
    <property type="match status" value="1"/>
</dbReference>
<dbReference type="Pfam" id="PF02518">
    <property type="entry name" value="HATPase_c"/>
    <property type="match status" value="1"/>
</dbReference>
<feature type="domain" description="Response regulatory" evidence="6">
    <location>
        <begin position="667"/>
        <end position="778"/>
    </location>
</feature>
<dbReference type="PRINTS" id="PR00344">
    <property type="entry name" value="BCTRLSENSOR"/>
</dbReference>
<dbReference type="Gene3D" id="1.10.287.130">
    <property type="match status" value="1"/>
</dbReference>
<dbReference type="Gene3D" id="3.40.50.2300">
    <property type="match status" value="1"/>
</dbReference>
<evidence type="ECO:0000259" key="8">
    <source>
        <dbReference type="PROSITE" id="PS50113"/>
    </source>
</evidence>
<dbReference type="InterPro" id="IPR003661">
    <property type="entry name" value="HisK_dim/P_dom"/>
</dbReference>
<dbReference type="InterPro" id="IPR036097">
    <property type="entry name" value="HisK_dim/P_sf"/>
</dbReference>
<dbReference type="InterPro" id="IPR001789">
    <property type="entry name" value="Sig_transdc_resp-reg_receiver"/>
</dbReference>
<dbReference type="Pfam" id="PF08448">
    <property type="entry name" value="PAS_4"/>
    <property type="match status" value="1"/>
</dbReference>
<dbReference type="InterPro" id="IPR013655">
    <property type="entry name" value="PAS_fold_3"/>
</dbReference>
<dbReference type="Proteomes" id="UP000595460">
    <property type="component" value="Chromosome"/>
</dbReference>
<dbReference type="PROSITE" id="PS50113">
    <property type="entry name" value="PAC"/>
    <property type="match status" value="2"/>
</dbReference>
<gene>
    <name evidence="9" type="ORF">JI749_00860</name>
</gene>
<keyword evidence="3 4" id="KW-0597">Phosphoprotein</keyword>
<reference evidence="9 10" key="1">
    <citation type="submission" date="2021-01" db="EMBL/GenBank/DDBJ databases">
        <title>Genome seq and assembly of Devosia sp. G19.</title>
        <authorList>
            <person name="Chhetri G."/>
        </authorList>
    </citation>
    <scope>NUCLEOTIDE SEQUENCE [LARGE SCALE GENOMIC DNA]</scope>
    <source>
        <strain evidence="9 10">G19</strain>
    </source>
</reference>
<dbReference type="Pfam" id="PF00512">
    <property type="entry name" value="HisKA"/>
    <property type="match status" value="1"/>
</dbReference>
<dbReference type="CDD" id="cd00130">
    <property type="entry name" value="PAS"/>
    <property type="match status" value="2"/>
</dbReference>
<evidence type="ECO:0000259" key="5">
    <source>
        <dbReference type="PROSITE" id="PS50109"/>
    </source>
</evidence>
<name>A0ABX7BWA2_9HYPH</name>